<dbReference type="AlphaFoldDB" id="A0A9N8KT85"/>
<evidence type="ECO:0000313" key="3">
    <source>
        <dbReference type="Proteomes" id="UP001154114"/>
    </source>
</evidence>
<name>A0A9N8KT85_CHRIL</name>
<feature type="compositionally biased region" description="Low complexity" evidence="1">
    <location>
        <begin position="13"/>
        <end position="28"/>
    </location>
</feature>
<dbReference type="Proteomes" id="UP001154114">
    <property type="component" value="Chromosome 1"/>
</dbReference>
<feature type="region of interest" description="Disordered" evidence="1">
    <location>
        <begin position="1"/>
        <end position="76"/>
    </location>
</feature>
<reference evidence="2" key="1">
    <citation type="submission" date="2021-12" db="EMBL/GenBank/DDBJ databases">
        <authorList>
            <person name="King R."/>
        </authorList>
    </citation>
    <scope>NUCLEOTIDE SEQUENCE</scope>
</reference>
<keyword evidence="3" id="KW-1185">Reference proteome</keyword>
<dbReference type="EMBL" id="LR824004">
    <property type="protein sequence ID" value="CAD0194034.1"/>
    <property type="molecule type" value="Genomic_DNA"/>
</dbReference>
<sequence length="155" mass="16717">MERHPSTEDQEMVPVPSTAASPSPGPSVSEEDETSGRGDLGGAEPGPAVFLDPVPSGSGGEARCSSKSCSEAPQKNKRLQCTCGYSRIRKSELQCMKAKCLELKAQTDELMEKNILLARQSEKLQAVLLLLGVTADEFEEDIPEEELIPEEPEAE</sequence>
<protein>
    <submittedName>
        <fullName evidence="2">Uncharacterized protein</fullName>
    </submittedName>
</protein>
<proteinExistence type="predicted"/>
<evidence type="ECO:0000313" key="2">
    <source>
        <dbReference type="EMBL" id="CAD0194034.1"/>
    </source>
</evidence>
<organism evidence="2 3">
    <name type="scientific">Chrysodeixis includens</name>
    <name type="common">Soybean looper</name>
    <name type="synonym">Pseudoplusia includens</name>
    <dbReference type="NCBI Taxonomy" id="689277"/>
    <lineage>
        <taxon>Eukaryota</taxon>
        <taxon>Metazoa</taxon>
        <taxon>Ecdysozoa</taxon>
        <taxon>Arthropoda</taxon>
        <taxon>Hexapoda</taxon>
        <taxon>Insecta</taxon>
        <taxon>Pterygota</taxon>
        <taxon>Neoptera</taxon>
        <taxon>Endopterygota</taxon>
        <taxon>Lepidoptera</taxon>
        <taxon>Glossata</taxon>
        <taxon>Ditrysia</taxon>
        <taxon>Noctuoidea</taxon>
        <taxon>Noctuidae</taxon>
        <taxon>Plusiinae</taxon>
        <taxon>Chrysodeixis</taxon>
    </lineage>
</organism>
<gene>
    <name evidence="2" type="ORF">CINC_LOCUS330</name>
</gene>
<evidence type="ECO:0000256" key="1">
    <source>
        <dbReference type="SAM" id="MobiDB-lite"/>
    </source>
</evidence>
<accession>A0A9N8KT85</accession>